<dbReference type="AlphaFoldDB" id="L8H2H7"/>
<feature type="region of interest" description="Disordered" evidence="1">
    <location>
        <begin position="1"/>
        <end position="41"/>
    </location>
</feature>
<protein>
    <submittedName>
        <fullName evidence="2">Uncharacterized protein</fullName>
    </submittedName>
</protein>
<dbReference type="RefSeq" id="XP_004341017.1">
    <property type="nucleotide sequence ID" value="XM_004340969.1"/>
</dbReference>
<keyword evidence="3" id="KW-1185">Reference proteome</keyword>
<dbReference type="KEGG" id="acan:ACA1_233610"/>
<feature type="compositionally biased region" description="Basic residues" evidence="1">
    <location>
        <begin position="378"/>
        <end position="388"/>
    </location>
</feature>
<feature type="region of interest" description="Disordered" evidence="1">
    <location>
        <begin position="362"/>
        <end position="388"/>
    </location>
</feature>
<organism evidence="2 3">
    <name type="scientific">Acanthamoeba castellanii (strain ATCC 30010 / Neff)</name>
    <dbReference type="NCBI Taxonomy" id="1257118"/>
    <lineage>
        <taxon>Eukaryota</taxon>
        <taxon>Amoebozoa</taxon>
        <taxon>Discosea</taxon>
        <taxon>Longamoebia</taxon>
        <taxon>Centramoebida</taxon>
        <taxon>Acanthamoebidae</taxon>
        <taxon>Acanthamoeba</taxon>
    </lineage>
</organism>
<reference evidence="2 3" key="1">
    <citation type="journal article" date="2013" name="Genome Biol.">
        <title>Genome of Acanthamoeba castellanii highlights extensive lateral gene transfer and early evolution of tyrosine kinase signaling.</title>
        <authorList>
            <person name="Clarke M."/>
            <person name="Lohan A.J."/>
            <person name="Liu B."/>
            <person name="Lagkouvardos I."/>
            <person name="Roy S."/>
            <person name="Zafar N."/>
            <person name="Bertelli C."/>
            <person name="Schilde C."/>
            <person name="Kianianmomeni A."/>
            <person name="Burglin T.R."/>
            <person name="Frech C."/>
            <person name="Turcotte B."/>
            <person name="Kopec K.O."/>
            <person name="Synnott J.M."/>
            <person name="Choo C."/>
            <person name="Paponov I."/>
            <person name="Finkler A."/>
            <person name="Soon Heng Tan C."/>
            <person name="Hutchins A.P."/>
            <person name="Weinmeier T."/>
            <person name="Rattei T."/>
            <person name="Chu J.S."/>
            <person name="Gimenez G."/>
            <person name="Irimia M."/>
            <person name="Rigden D.J."/>
            <person name="Fitzpatrick D.A."/>
            <person name="Lorenzo-Morales J."/>
            <person name="Bateman A."/>
            <person name="Chiu C.H."/>
            <person name="Tang P."/>
            <person name="Hegemann P."/>
            <person name="Fromm H."/>
            <person name="Raoult D."/>
            <person name="Greub G."/>
            <person name="Miranda-Saavedra D."/>
            <person name="Chen N."/>
            <person name="Nash P."/>
            <person name="Ginger M.L."/>
            <person name="Horn M."/>
            <person name="Schaap P."/>
            <person name="Caler L."/>
            <person name="Loftus B."/>
        </authorList>
    </citation>
    <scope>NUCLEOTIDE SEQUENCE [LARGE SCALE GENOMIC DNA]</scope>
    <source>
        <strain evidence="2 3">Neff</strain>
    </source>
</reference>
<proteinExistence type="predicted"/>
<evidence type="ECO:0000313" key="3">
    <source>
        <dbReference type="Proteomes" id="UP000011083"/>
    </source>
</evidence>
<accession>L8H2H7</accession>
<dbReference type="EMBL" id="KB007939">
    <property type="protein sequence ID" value="ELR18953.1"/>
    <property type="molecule type" value="Genomic_DNA"/>
</dbReference>
<dbReference type="VEuPathDB" id="AmoebaDB:ACA1_233610"/>
<sequence>MKRAREQNVEAAGQEGETASAHHDHTTTASPNNKKPRCGGLVDGDDEDGGLIGWNLLRDLPYVAFRRLLDFLSSPTAANAAEGWSKVVLPGVPELCRVRAESGRFVGELEWGVDLPPGEEEGFERKMEAQEKRLRSLRPYHPPPRQAQHQDSISSVAALRLTCHAIKDAVDHALGAGAQGSALYAPLDQFLANHFFPPATAAAASVLAGSDEAPPLPLLSDSAEAARTKEQFRKMADLTLGVAQARLHQSQLDEVLEYVWRTWEFAPAKLEALRRQLLAPCATVRAAAPLLKVEYLRREDDYLGRSYGLGIRACLSLGLPDQPHERAEVGLWVLQAWDHRDEGWDLQVFVDLRTSSTSWKQLLKSSGQDQQNEEKESKKKKKKKRKKK</sequence>
<evidence type="ECO:0000313" key="2">
    <source>
        <dbReference type="EMBL" id="ELR18953.1"/>
    </source>
</evidence>
<gene>
    <name evidence="2" type="ORF">ACA1_233610</name>
</gene>
<dbReference type="GeneID" id="14919722"/>
<name>L8H2H7_ACACF</name>
<evidence type="ECO:0000256" key="1">
    <source>
        <dbReference type="SAM" id="MobiDB-lite"/>
    </source>
</evidence>
<dbReference type="Proteomes" id="UP000011083">
    <property type="component" value="Unassembled WGS sequence"/>
</dbReference>